<comment type="similarity">
    <text evidence="1">Belongs to the DprA/Smf family.</text>
</comment>
<dbReference type="InterPro" id="IPR057666">
    <property type="entry name" value="DrpA_SLOG"/>
</dbReference>
<dbReference type="InterPro" id="IPR003488">
    <property type="entry name" value="DprA"/>
</dbReference>
<dbReference type="Pfam" id="PF02481">
    <property type="entry name" value="DNA_processg_A"/>
    <property type="match status" value="1"/>
</dbReference>
<dbReference type="Pfam" id="PF17782">
    <property type="entry name" value="WHD_DprA"/>
    <property type="match status" value="1"/>
</dbReference>
<evidence type="ECO:0000256" key="1">
    <source>
        <dbReference type="ARBA" id="ARBA00006525"/>
    </source>
</evidence>
<evidence type="ECO:0000259" key="2">
    <source>
        <dbReference type="Pfam" id="PF02481"/>
    </source>
</evidence>
<dbReference type="RefSeq" id="WP_345355572.1">
    <property type="nucleotide sequence ID" value="NZ_BAABII010000001.1"/>
</dbReference>
<dbReference type="Gene3D" id="3.40.50.450">
    <property type="match status" value="1"/>
</dbReference>
<comment type="caution">
    <text evidence="4">The sequence shown here is derived from an EMBL/GenBank/DDBJ whole genome shotgun (WGS) entry which is preliminary data.</text>
</comment>
<dbReference type="PANTHER" id="PTHR43022:SF1">
    <property type="entry name" value="PROTEIN SMF"/>
    <property type="match status" value="1"/>
</dbReference>
<dbReference type="Gene3D" id="1.10.10.10">
    <property type="entry name" value="Winged helix-like DNA-binding domain superfamily/Winged helix DNA-binding domain"/>
    <property type="match status" value="1"/>
</dbReference>
<evidence type="ECO:0000313" key="4">
    <source>
        <dbReference type="EMBL" id="MEY8042671.1"/>
    </source>
</evidence>
<name>A0ABV4CS93_9PSEU</name>
<accession>A0ABV4CS93</accession>
<dbReference type="NCBIfam" id="TIGR00732">
    <property type="entry name" value="dprA"/>
    <property type="match status" value="1"/>
</dbReference>
<sequence length="380" mass="38753">MSTRTEREELLVARAYLSAVAEPPAPALTEFVAARGPRRAAEEIKRGGVPPPLADVVEARREHVDGAALLDAGRRVGARLVVPEDPDWPGELAECLVGARTVGLAGMAEPVALWVRGSAPPDVALANAVAVVGARAASGYGEHVAAELAHGVARSGFTVVSGAAYGIDGAAHRGALAAGGSTVAFLACGVDVDYPAGHGRLLKVIAQQGLVASEHPPGTPPRKHRFLVRNRLIAAAGQATVVVEAGARSGAGNTAHTADALGKPVLAVPGPVTSKTSVGCHDLVRTGTAVLATGAHDVLELLQPLGQVDAAPATDTRRRTDALHPHARRVHDALSGCDGSGVDALARECGLPLRTVRALLPELELSGLAVRTEAGWSATT</sequence>
<gene>
    <name evidence="4" type="primary">dprA</name>
    <name evidence="4" type="ORF">AB8O55_24965</name>
</gene>
<reference evidence="4 5" key="1">
    <citation type="submission" date="2024-08" db="EMBL/GenBank/DDBJ databases">
        <title>Genome mining of Saccharopolyspora cebuensis PGLac3 from Nigerian medicinal plant.</title>
        <authorList>
            <person name="Ezeobiora C.E."/>
            <person name="Igbokwe N.H."/>
            <person name="Amin D.H."/>
            <person name="Mendie U.E."/>
        </authorList>
    </citation>
    <scope>NUCLEOTIDE SEQUENCE [LARGE SCALE GENOMIC DNA]</scope>
    <source>
        <strain evidence="4 5">PGLac3</strain>
    </source>
</reference>
<dbReference type="InterPro" id="IPR036388">
    <property type="entry name" value="WH-like_DNA-bd_sf"/>
</dbReference>
<feature type="domain" description="Smf/DprA SLOG" evidence="2">
    <location>
        <begin position="80"/>
        <end position="302"/>
    </location>
</feature>
<protein>
    <submittedName>
        <fullName evidence="4">DNA-processing protein DprA</fullName>
    </submittedName>
</protein>
<evidence type="ECO:0000313" key="5">
    <source>
        <dbReference type="Proteomes" id="UP001564626"/>
    </source>
</evidence>
<evidence type="ECO:0000259" key="3">
    <source>
        <dbReference type="Pfam" id="PF17782"/>
    </source>
</evidence>
<dbReference type="Proteomes" id="UP001564626">
    <property type="component" value="Unassembled WGS sequence"/>
</dbReference>
<dbReference type="InterPro" id="IPR041614">
    <property type="entry name" value="DprA_WH"/>
</dbReference>
<dbReference type="EMBL" id="JBGEHV010000062">
    <property type="protein sequence ID" value="MEY8042671.1"/>
    <property type="molecule type" value="Genomic_DNA"/>
</dbReference>
<proteinExistence type="inferred from homology"/>
<keyword evidence="5" id="KW-1185">Reference proteome</keyword>
<dbReference type="SUPFAM" id="SSF102405">
    <property type="entry name" value="MCP/YpsA-like"/>
    <property type="match status" value="1"/>
</dbReference>
<feature type="domain" description="DprA winged helix" evidence="3">
    <location>
        <begin position="318"/>
        <end position="373"/>
    </location>
</feature>
<organism evidence="4 5">
    <name type="scientific">Saccharopolyspora cebuensis</name>
    <dbReference type="NCBI Taxonomy" id="418759"/>
    <lineage>
        <taxon>Bacteria</taxon>
        <taxon>Bacillati</taxon>
        <taxon>Actinomycetota</taxon>
        <taxon>Actinomycetes</taxon>
        <taxon>Pseudonocardiales</taxon>
        <taxon>Pseudonocardiaceae</taxon>
        <taxon>Saccharopolyspora</taxon>
    </lineage>
</organism>
<dbReference type="PANTHER" id="PTHR43022">
    <property type="entry name" value="PROTEIN SMF"/>
    <property type="match status" value="1"/>
</dbReference>